<comment type="caution">
    <text evidence="2">The sequence shown here is derived from an EMBL/GenBank/DDBJ whole genome shotgun (WGS) entry which is preliminary data.</text>
</comment>
<evidence type="ECO:0000256" key="1">
    <source>
        <dbReference type="SAM" id="MobiDB-lite"/>
    </source>
</evidence>
<evidence type="ECO:0000313" key="2">
    <source>
        <dbReference type="EMBL" id="KAJ8350815.1"/>
    </source>
</evidence>
<feature type="region of interest" description="Disordered" evidence="1">
    <location>
        <begin position="1"/>
        <end position="52"/>
    </location>
</feature>
<keyword evidence="3" id="KW-1185">Reference proteome</keyword>
<gene>
    <name evidence="2" type="ORF">SKAU_G00259450</name>
</gene>
<reference evidence="2" key="1">
    <citation type="journal article" date="2023" name="Science">
        <title>Genome structures resolve the early diversification of teleost fishes.</title>
        <authorList>
            <person name="Parey E."/>
            <person name="Louis A."/>
            <person name="Montfort J."/>
            <person name="Bouchez O."/>
            <person name="Roques C."/>
            <person name="Iampietro C."/>
            <person name="Lluch J."/>
            <person name="Castinel A."/>
            <person name="Donnadieu C."/>
            <person name="Desvignes T."/>
            <person name="Floi Bucao C."/>
            <person name="Jouanno E."/>
            <person name="Wen M."/>
            <person name="Mejri S."/>
            <person name="Dirks R."/>
            <person name="Jansen H."/>
            <person name="Henkel C."/>
            <person name="Chen W.J."/>
            <person name="Zahm M."/>
            <person name="Cabau C."/>
            <person name="Klopp C."/>
            <person name="Thompson A.W."/>
            <person name="Robinson-Rechavi M."/>
            <person name="Braasch I."/>
            <person name="Lecointre G."/>
            <person name="Bobe J."/>
            <person name="Postlethwait J.H."/>
            <person name="Berthelot C."/>
            <person name="Roest Crollius H."/>
            <person name="Guiguen Y."/>
        </authorList>
    </citation>
    <scope>NUCLEOTIDE SEQUENCE</scope>
    <source>
        <strain evidence="2">WJC10195</strain>
    </source>
</reference>
<dbReference type="EMBL" id="JAINUF010000009">
    <property type="protein sequence ID" value="KAJ8350815.1"/>
    <property type="molecule type" value="Genomic_DNA"/>
</dbReference>
<sequence>MSDRYSRPSSEQALWPTLQSAVWPPGQSPSEAVPAQEGGDREIAPHPHLNLPLIQGGCSGPESPYGPDGHRRGYRVQHGQGQAGLQGWFWACRSSSWGSACWLWQSLDPLHALHQGEEIQRNSRHVLPACLIGEAIHGFAGEVAGREPAGISLIIRVCAGSLGFVLSLLAFQCHCGGRQANPPQNVFLHPAVVPGALSGLIPLGPQADPFVRVPHLPAETCVGATGSRRLVEAPGVRRLLFRQATCSATDRVV</sequence>
<dbReference type="Proteomes" id="UP001152622">
    <property type="component" value="Chromosome 9"/>
</dbReference>
<name>A0A9Q1F4T3_SYNKA</name>
<organism evidence="2 3">
    <name type="scientific">Synaphobranchus kaupii</name>
    <name type="common">Kaup's arrowtooth eel</name>
    <dbReference type="NCBI Taxonomy" id="118154"/>
    <lineage>
        <taxon>Eukaryota</taxon>
        <taxon>Metazoa</taxon>
        <taxon>Chordata</taxon>
        <taxon>Craniata</taxon>
        <taxon>Vertebrata</taxon>
        <taxon>Euteleostomi</taxon>
        <taxon>Actinopterygii</taxon>
        <taxon>Neopterygii</taxon>
        <taxon>Teleostei</taxon>
        <taxon>Anguilliformes</taxon>
        <taxon>Synaphobranchidae</taxon>
        <taxon>Synaphobranchus</taxon>
    </lineage>
</organism>
<dbReference type="AlphaFoldDB" id="A0A9Q1F4T3"/>
<feature type="compositionally biased region" description="Polar residues" evidence="1">
    <location>
        <begin position="7"/>
        <end position="20"/>
    </location>
</feature>
<evidence type="ECO:0000313" key="3">
    <source>
        <dbReference type="Proteomes" id="UP001152622"/>
    </source>
</evidence>
<proteinExistence type="predicted"/>
<protein>
    <submittedName>
        <fullName evidence="2">Uncharacterized protein</fullName>
    </submittedName>
</protein>
<accession>A0A9Q1F4T3</accession>